<comment type="caution">
    <text evidence="1">The sequence shown here is derived from an EMBL/GenBank/DDBJ whole genome shotgun (WGS) entry which is preliminary data.</text>
</comment>
<evidence type="ECO:0000313" key="1">
    <source>
        <dbReference type="EMBL" id="OGD70158.1"/>
    </source>
</evidence>
<accession>A0A1F5ERX4</accession>
<name>A0A1F5ERX4_9BACT</name>
<dbReference type="Proteomes" id="UP000186545">
    <property type="component" value="Unassembled WGS sequence"/>
</dbReference>
<sequence length="102" mass="12081">MDQDKKRVAEIVEILLERHFPETPENAKQNLKVVIPSEESVDLLRELREILCSEKSVISLEHFMAMSSTKRIAIHMFLKGFIYGTWSMTTPREERKIRREHK</sequence>
<proteinExistence type="predicted"/>
<gene>
    <name evidence="1" type="ORF">A3I18_02275</name>
</gene>
<evidence type="ECO:0000313" key="2">
    <source>
        <dbReference type="Proteomes" id="UP000186545"/>
    </source>
</evidence>
<dbReference type="EMBL" id="MFAD01000023">
    <property type="protein sequence ID" value="OGD70158.1"/>
    <property type="molecule type" value="Genomic_DNA"/>
</dbReference>
<dbReference type="AlphaFoldDB" id="A0A1F5ERX4"/>
<protein>
    <submittedName>
        <fullName evidence="1">Uncharacterized protein</fullName>
    </submittedName>
</protein>
<organism evidence="1 2">
    <name type="scientific">Candidatus Campbellbacteria bacterium RIFCSPLOWO2_02_FULL_35_11</name>
    <dbReference type="NCBI Taxonomy" id="1797581"/>
    <lineage>
        <taxon>Bacteria</taxon>
        <taxon>Candidatus Campbelliibacteriota</taxon>
    </lineage>
</organism>
<reference evidence="1 2" key="1">
    <citation type="journal article" date="2016" name="Nat. Commun.">
        <title>Thousands of microbial genomes shed light on interconnected biogeochemical processes in an aquifer system.</title>
        <authorList>
            <person name="Anantharaman K."/>
            <person name="Brown C.T."/>
            <person name="Hug L.A."/>
            <person name="Sharon I."/>
            <person name="Castelle C.J."/>
            <person name="Probst A.J."/>
            <person name="Thomas B.C."/>
            <person name="Singh A."/>
            <person name="Wilkins M.J."/>
            <person name="Karaoz U."/>
            <person name="Brodie E.L."/>
            <person name="Williams K.H."/>
            <person name="Hubbard S.S."/>
            <person name="Banfield J.F."/>
        </authorList>
    </citation>
    <scope>NUCLEOTIDE SEQUENCE [LARGE SCALE GENOMIC DNA]</scope>
</reference>